<dbReference type="PROSITE" id="PS50002">
    <property type="entry name" value="SH3"/>
    <property type="match status" value="1"/>
</dbReference>
<dbReference type="STRING" id="7176.B0XEM0"/>
<dbReference type="InParanoid" id="B0XEM0"/>
<dbReference type="VEuPathDB" id="VectorBase:CQUJHB001146"/>
<dbReference type="InterPro" id="IPR001452">
    <property type="entry name" value="SH3_domain"/>
</dbReference>
<dbReference type="SMART" id="SM00326">
    <property type="entry name" value="SH3"/>
    <property type="match status" value="1"/>
</dbReference>
<keyword evidence="6" id="KW-1185">Reference proteome</keyword>
<proteinExistence type="predicted"/>
<dbReference type="KEGG" id="cqu:CpipJ_CPIJ017698"/>
<keyword evidence="1 2" id="KW-0728">SH3 domain</keyword>
<gene>
    <name evidence="5" type="primary">6051696</name>
    <name evidence="4" type="ORF">CpipJ_CPIJ017698</name>
</gene>
<evidence type="ECO:0000313" key="4">
    <source>
        <dbReference type="EMBL" id="EDS26081.1"/>
    </source>
</evidence>
<reference evidence="5" key="2">
    <citation type="submission" date="2021-02" db="UniProtKB">
        <authorList>
            <consortium name="EnsemblMetazoa"/>
        </authorList>
    </citation>
    <scope>IDENTIFICATION</scope>
    <source>
        <strain evidence="5">JHB</strain>
    </source>
</reference>
<sequence>MFKIAASFRNGLLRHTSGRSRTNLGGRQPYVPVAGYEEDDELAGRLNSVDLSGNSGYKRARVLCSYDAKDGTELNLTSNEVIFVCECNPPNSDYMNGKQGLLKGLVPKAFLELLDD</sequence>
<evidence type="ECO:0000256" key="2">
    <source>
        <dbReference type="PROSITE-ProRule" id="PRU00192"/>
    </source>
</evidence>
<feature type="domain" description="SH3" evidence="3">
    <location>
        <begin position="55"/>
        <end position="116"/>
    </location>
</feature>
<organism>
    <name type="scientific">Culex quinquefasciatus</name>
    <name type="common">Southern house mosquito</name>
    <name type="synonym">Culex pungens</name>
    <dbReference type="NCBI Taxonomy" id="7176"/>
    <lineage>
        <taxon>Eukaryota</taxon>
        <taxon>Metazoa</taxon>
        <taxon>Ecdysozoa</taxon>
        <taxon>Arthropoda</taxon>
        <taxon>Hexapoda</taxon>
        <taxon>Insecta</taxon>
        <taxon>Pterygota</taxon>
        <taxon>Neoptera</taxon>
        <taxon>Endopterygota</taxon>
        <taxon>Diptera</taxon>
        <taxon>Nematocera</taxon>
        <taxon>Culicoidea</taxon>
        <taxon>Culicidae</taxon>
        <taxon>Culicinae</taxon>
        <taxon>Culicini</taxon>
        <taxon>Culex</taxon>
        <taxon>Culex</taxon>
    </lineage>
</organism>
<evidence type="ECO:0000259" key="3">
    <source>
        <dbReference type="PROSITE" id="PS50002"/>
    </source>
</evidence>
<dbReference type="VEuPathDB" id="VectorBase:CPIJ017698"/>
<dbReference type="SUPFAM" id="SSF50044">
    <property type="entry name" value="SH3-domain"/>
    <property type="match status" value="1"/>
</dbReference>
<evidence type="ECO:0000313" key="6">
    <source>
        <dbReference type="Proteomes" id="UP000002320"/>
    </source>
</evidence>
<dbReference type="Pfam" id="PF14604">
    <property type="entry name" value="SH3_9"/>
    <property type="match status" value="1"/>
</dbReference>
<dbReference type="eggNOG" id="KOG3725">
    <property type="taxonomic scope" value="Eukaryota"/>
</dbReference>
<dbReference type="CDD" id="cd11802">
    <property type="entry name" value="SH3_Endophilin_B"/>
    <property type="match status" value="1"/>
</dbReference>
<dbReference type="EnsemblMetazoa" id="CPIJ017698-RA">
    <property type="protein sequence ID" value="CPIJ017698-PA"/>
    <property type="gene ID" value="CPIJ017698"/>
</dbReference>
<dbReference type="Gene3D" id="2.30.30.40">
    <property type="entry name" value="SH3 Domains"/>
    <property type="match status" value="1"/>
</dbReference>
<evidence type="ECO:0000313" key="5">
    <source>
        <dbReference type="EnsemblMetazoa" id="CPIJ017698-PA"/>
    </source>
</evidence>
<dbReference type="InterPro" id="IPR036028">
    <property type="entry name" value="SH3-like_dom_sf"/>
</dbReference>
<dbReference type="HOGENOM" id="CLU_2099232_0_0_1"/>
<name>B0XEM0_CULQU</name>
<protein>
    <recommendedName>
        <fullName evidence="3">SH3 domain-containing protein</fullName>
    </recommendedName>
</protein>
<dbReference type="Proteomes" id="UP000002320">
    <property type="component" value="Unassembled WGS sequence"/>
</dbReference>
<dbReference type="EMBL" id="DS232845">
    <property type="protein sequence ID" value="EDS26081.1"/>
    <property type="molecule type" value="Genomic_DNA"/>
</dbReference>
<reference evidence="4" key="1">
    <citation type="submission" date="2007-03" db="EMBL/GenBank/DDBJ databases">
        <title>Annotation of Culex pipiens quinquefasciatus.</title>
        <authorList>
            <consortium name="The Broad Institute Genome Sequencing Platform"/>
            <person name="Atkinson P.W."/>
            <person name="Hemingway J."/>
            <person name="Christensen B.M."/>
            <person name="Higgs S."/>
            <person name="Kodira C."/>
            <person name="Hannick L."/>
            <person name="Megy K."/>
            <person name="O'Leary S."/>
            <person name="Pearson M."/>
            <person name="Haas B.J."/>
            <person name="Mauceli E."/>
            <person name="Wortman J.R."/>
            <person name="Lee N.H."/>
            <person name="Guigo R."/>
            <person name="Stanke M."/>
            <person name="Alvarado L."/>
            <person name="Amedeo P."/>
            <person name="Antoine C.H."/>
            <person name="Arensburger P."/>
            <person name="Bidwell S.L."/>
            <person name="Crawford M."/>
            <person name="Camaro F."/>
            <person name="Devon K."/>
            <person name="Engels R."/>
            <person name="Hammond M."/>
            <person name="Howarth C."/>
            <person name="Koehrsen M."/>
            <person name="Lawson D."/>
            <person name="Montgomery P."/>
            <person name="Nene V."/>
            <person name="Nusbaum C."/>
            <person name="Puiu D."/>
            <person name="Romero-Severson J."/>
            <person name="Severson D.W."/>
            <person name="Shumway M."/>
            <person name="Sisk P."/>
            <person name="Stolte C."/>
            <person name="Zeng Q."/>
            <person name="Eisenstadt E."/>
            <person name="Fraser-Liggett C."/>
            <person name="Strausberg R."/>
            <person name="Galagan J."/>
            <person name="Birren B."/>
            <person name="Collins F.H."/>
        </authorList>
    </citation>
    <scope>NUCLEOTIDE SEQUENCE [LARGE SCALE GENOMIC DNA]</scope>
    <source>
        <strain evidence="4">JHB</strain>
    </source>
</reference>
<accession>B0XEM0</accession>
<dbReference type="AlphaFoldDB" id="B0XEM0"/>
<dbReference type="OrthoDB" id="14167at2759"/>
<evidence type="ECO:0000256" key="1">
    <source>
        <dbReference type="ARBA" id="ARBA00022443"/>
    </source>
</evidence>